<keyword evidence="5 7" id="KW-0863">Zinc-finger</keyword>
<feature type="domain" description="TRAF-type" evidence="11">
    <location>
        <begin position="231"/>
        <end position="279"/>
    </location>
</feature>
<evidence type="ECO:0000256" key="1">
    <source>
        <dbReference type="ARBA" id="ARBA00004496"/>
    </source>
</evidence>
<comment type="subcellular location">
    <subcellularLocation>
        <location evidence="1">Cytoplasm</location>
    </subcellularLocation>
</comment>
<evidence type="ECO:0000313" key="13">
    <source>
        <dbReference type="RefSeq" id="XP_032835502.1"/>
    </source>
</evidence>
<dbReference type="GO" id="GO:0004842">
    <property type="term" value="F:ubiquitin-protein transferase activity"/>
    <property type="evidence" value="ECO:0007669"/>
    <property type="project" value="TreeGrafter"/>
</dbReference>
<feature type="compositionally biased region" description="Gly residues" evidence="8">
    <location>
        <begin position="90"/>
        <end position="104"/>
    </location>
</feature>
<dbReference type="GO" id="GO:0043123">
    <property type="term" value="P:positive regulation of canonical NF-kappaB signal transduction"/>
    <property type="evidence" value="ECO:0007669"/>
    <property type="project" value="TreeGrafter"/>
</dbReference>
<dbReference type="SUPFAM" id="SSF49599">
    <property type="entry name" value="TRAF domain-like"/>
    <property type="match status" value="2"/>
</dbReference>
<keyword evidence="4" id="KW-0677">Repeat</keyword>
<dbReference type="InterPro" id="IPR012227">
    <property type="entry name" value="TNF_rcpt-assoc_TRAF_met"/>
</dbReference>
<dbReference type="SUPFAM" id="SSF57850">
    <property type="entry name" value="RING/U-box"/>
    <property type="match status" value="1"/>
</dbReference>
<dbReference type="GO" id="GO:0008270">
    <property type="term" value="F:zinc ion binding"/>
    <property type="evidence" value="ECO:0007669"/>
    <property type="project" value="UniProtKB-KW"/>
</dbReference>
<dbReference type="GO" id="GO:0005737">
    <property type="term" value="C:cytoplasm"/>
    <property type="evidence" value="ECO:0007669"/>
    <property type="project" value="UniProtKB-SubCell"/>
</dbReference>
<feature type="domain" description="RING-type" evidence="9">
    <location>
        <begin position="140"/>
        <end position="180"/>
    </location>
</feature>
<dbReference type="PROSITE" id="PS50089">
    <property type="entry name" value="ZF_RING_2"/>
    <property type="match status" value="1"/>
</dbReference>
<evidence type="ECO:0000259" key="11">
    <source>
        <dbReference type="PROSITE" id="PS50145"/>
    </source>
</evidence>
<dbReference type="AlphaFoldDB" id="A0AAJ7UIM5"/>
<feature type="compositionally biased region" description="Low complexity" evidence="8">
    <location>
        <begin position="425"/>
        <end position="436"/>
    </location>
</feature>
<dbReference type="GO" id="GO:0007165">
    <property type="term" value="P:signal transduction"/>
    <property type="evidence" value="ECO:0007669"/>
    <property type="project" value="InterPro"/>
</dbReference>
<dbReference type="PIRSF" id="PIRSF015614">
    <property type="entry name" value="TRAF"/>
    <property type="match status" value="1"/>
</dbReference>
<dbReference type="GO" id="GO:0009898">
    <property type="term" value="C:cytoplasmic side of plasma membrane"/>
    <property type="evidence" value="ECO:0007669"/>
    <property type="project" value="TreeGrafter"/>
</dbReference>
<evidence type="ECO:0000256" key="5">
    <source>
        <dbReference type="ARBA" id="ARBA00022771"/>
    </source>
</evidence>
<feature type="region of interest" description="Disordered" evidence="8">
    <location>
        <begin position="65"/>
        <end position="104"/>
    </location>
</feature>
<dbReference type="Pfam" id="PF02176">
    <property type="entry name" value="zf-TRAF"/>
    <property type="match status" value="1"/>
</dbReference>
<dbReference type="InterPro" id="IPR008974">
    <property type="entry name" value="TRAF-like"/>
</dbReference>
<dbReference type="Gene3D" id="2.60.210.10">
    <property type="entry name" value="Apoptosis, Tumor Necrosis Factor Receptor Associated Protein 2, Chain A"/>
    <property type="match status" value="1"/>
</dbReference>
<organism evidence="12 13">
    <name type="scientific">Petromyzon marinus</name>
    <name type="common">Sea lamprey</name>
    <dbReference type="NCBI Taxonomy" id="7757"/>
    <lineage>
        <taxon>Eukaryota</taxon>
        <taxon>Metazoa</taxon>
        <taxon>Chordata</taxon>
        <taxon>Craniata</taxon>
        <taxon>Vertebrata</taxon>
        <taxon>Cyclostomata</taxon>
        <taxon>Hyperoartia</taxon>
        <taxon>Petromyzontiformes</taxon>
        <taxon>Petromyzontidae</taxon>
        <taxon>Petromyzon</taxon>
    </lineage>
</organism>
<dbReference type="KEGG" id="pmrn:116957458"/>
<feature type="zinc finger region" description="TRAF-type" evidence="7">
    <location>
        <begin position="231"/>
        <end position="279"/>
    </location>
</feature>
<gene>
    <name evidence="13" type="primary">LOC116957458</name>
</gene>
<evidence type="ECO:0000256" key="8">
    <source>
        <dbReference type="SAM" id="MobiDB-lite"/>
    </source>
</evidence>
<reference evidence="13" key="1">
    <citation type="submission" date="2025-08" db="UniProtKB">
        <authorList>
            <consortium name="RefSeq"/>
        </authorList>
    </citation>
    <scope>IDENTIFICATION</scope>
    <source>
        <tissue evidence="13">Sperm</tissue>
    </source>
</reference>
<dbReference type="Pfam" id="PF21355">
    <property type="entry name" value="TRAF-mep_MATH"/>
    <property type="match status" value="1"/>
</dbReference>
<dbReference type="GO" id="GO:0005164">
    <property type="term" value="F:tumor necrosis factor receptor binding"/>
    <property type="evidence" value="ECO:0007669"/>
    <property type="project" value="TreeGrafter"/>
</dbReference>
<dbReference type="InterPro" id="IPR001841">
    <property type="entry name" value="Znf_RING"/>
</dbReference>
<keyword evidence="6 7" id="KW-0862">Zinc</keyword>
<dbReference type="InterPro" id="IPR049342">
    <property type="entry name" value="TRAF1-6_MATH_dom"/>
</dbReference>
<feature type="region of interest" description="Disordered" evidence="8">
    <location>
        <begin position="425"/>
        <end position="447"/>
    </location>
</feature>
<dbReference type="SMART" id="SM00061">
    <property type="entry name" value="MATH"/>
    <property type="match status" value="1"/>
</dbReference>
<evidence type="ECO:0000256" key="4">
    <source>
        <dbReference type="ARBA" id="ARBA00022737"/>
    </source>
</evidence>
<sequence>MCVCAQEVLCLRRPVDAFLKSVQFGEQRVERDDEVWRDYDVRLLLLLRAPRSDMAGLISRGLSPCTQTPTVSPHPGPSSHAATALEKAGAGPGGGGRGGGGGGEGIATIMGEALAVLPTPVRDGYPLEALQREPDLKYLCGACGRLLRAAVQAPCGHRFCHGCHSKLATRPEQWLCPRCQEEGTHEEELYSSPNNQCFPDRATRREVDQLPARCTNPGCSWSGIVGDYDGHESACELRWTTCPACGGRVRHRELGEHGQKSCPARTALCRHCRAPCTAQELREHDLICPKFPTTCTACGKRKIPREKLPLHEKSCLRVKRPCRFADIGCPFQAEADKLAGHEQLATASHVAILRSFLLHLRGLLPPPAAAAAAEAAGGGGGGGGAAAAASVPQLDPALGGRLSKLALRLSRLEVAVAERGGRAAARVRRPSAAADGAEGGAGAGEEEAAVPAALEERCARLERSLGPLEATVAALDRQAERCSSAAREADTRRQAERAAVATLAGKLQALERKLALREVALADMTLRLSALEVSSHDGSFVWRVGDVRRRRGDAGSGRQLAVYSPAFFTSRYGYKMCLRLYPNGDGAGKGSHLSLFFVLMRGDHDAMLRWPFRQKVTLMLLDQGPRRDHVIDAFRPDATTSSFQRPTGDLNVASGCPLFCPLGRLVSSEQTYVRDDTLFIKCVVDTADL</sequence>
<dbReference type="FunFam" id="3.30.40.10:FF:000189">
    <property type="entry name" value="TNF receptor-associated factor"/>
    <property type="match status" value="1"/>
</dbReference>
<dbReference type="InterPro" id="IPR002083">
    <property type="entry name" value="MATH/TRAF_dom"/>
</dbReference>
<dbReference type="Gene3D" id="1.20.5.170">
    <property type="match status" value="1"/>
</dbReference>
<keyword evidence="3 7" id="KW-0479">Metal-binding</keyword>
<name>A0AAJ7UIM5_PETMA</name>
<dbReference type="InterPro" id="IPR001293">
    <property type="entry name" value="Znf_TRAF"/>
</dbReference>
<evidence type="ECO:0000256" key="6">
    <source>
        <dbReference type="ARBA" id="ARBA00022833"/>
    </source>
</evidence>
<evidence type="ECO:0000256" key="2">
    <source>
        <dbReference type="ARBA" id="ARBA00022490"/>
    </source>
</evidence>
<evidence type="ECO:0000256" key="3">
    <source>
        <dbReference type="ARBA" id="ARBA00022723"/>
    </source>
</evidence>
<accession>A0AAJ7UIM5</accession>
<dbReference type="PROSITE" id="PS50144">
    <property type="entry name" value="MATH"/>
    <property type="match status" value="1"/>
</dbReference>
<feature type="domain" description="TRAF-type" evidence="11">
    <location>
        <begin position="284"/>
        <end position="338"/>
    </location>
</feature>
<evidence type="ECO:0000259" key="10">
    <source>
        <dbReference type="PROSITE" id="PS50144"/>
    </source>
</evidence>
<dbReference type="Proteomes" id="UP001318040">
    <property type="component" value="Chromosome 74"/>
</dbReference>
<evidence type="ECO:0000259" key="9">
    <source>
        <dbReference type="PROSITE" id="PS50089"/>
    </source>
</evidence>
<evidence type="ECO:0000313" key="12">
    <source>
        <dbReference type="Proteomes" id="UP001318040"/>
    </source>
</evidence>
<feature type="zinc finger region" description="TRAF-type" evidence="7">
    <location>
        <begin position="284"/>
        <end position="338"/>
    </location>
</feature>
<dbReference type="PANTHER" id="PTHR10131:SF21">
    <property type="entry name" value="TNF RECEPTOR-ASSOCIATED FACTOR 2"/>
    <property type="match status" value="1"/>
</dbReference>
<dbReference type="InterPro" id="IPR013083">
    <property type="entry name" value="Znf_RING/FYVE/PHD"/>
</dbReference>
<protein>
    <submittedName>
        <fullName evidence="13">TNF receptor-associated factor 2-like isoform X1</fullName>
    </submittedName>
</protein>
<feature type="domain" description="MATH" evidence="10">
    <location>
        <begin position="537"/>
        <end position="684"/>
    </location>
</feature>
<dbReference type="PANTHER" id="PTHR10131">
    <property type="entry name" value="TNF RECEPTOR ASSOCIATED FACTOR"/>
    <property type="match status" value="1"/>
</dbReference>
<keyword evidence="2" id="KW-0963">Cytoplasm</keyword>
<evidence type="ECO:0000256" key="7">
    <source>
        <dbReference type="PROSITE-ProRule" id="PRU00207"/>
    </source>
</evidence>
<proteinExistence type="predicted"/>
<dbReference type="FunFam" id="2.60.210.10:FF:000035">
    <property type="entry name" value="TNF receptor-associated factor 2"/>
    <property type="match status" value="1"/>
</dbReference>
<dbReference type="RefSeq" id="XP_032835502.1">
    <property type="nucleotide sequence ID" value="XM_032979611.1"/>
</dbReference>
<keyword evidence="12" id="KW-1185">Reference proteome</keyword>
<dbReference type="GO" id="GO:0042981">
    <property type="term" value="P:regulation of apoptotic process"/>
    <property type="evidence" value="ECO:0007669"/>
    <property type="project" value="InterPro"/>
</dbReference>
<dbReference type="Gene3D" id="3.30.40.10">
    <property type="entry name" value="Zinc/RING finger domain, C3HC4 (zinc finger)"/>
    <property type="match status" value="3"/>
</dbReference>
<dbReference type="PROSITE" id="PS50145">
    <property type="entry name" value="ZF_TRAF"/>
    <property type="match status" value="2"/>
</dbReference>